<dbReference type="InterPro" id="IPR002880">
    <property type="entry name" value="Pyrv_Fd/Flavodoxin_OxRdtase_N"/>
</dbReference>
<dbReference type="Gene3D" id="3.40.920.10">
    <property type="entry name" value="Pyruvate-ferredoxin oxidoreductase, PFOR, domain III"/>
    <property type="match status" value="1"/>
</dbReference>
<feature type="non-terminal residue" evidence="5">
    <location>
        <position position="1"/>
    </location>
</feature>
<accession>A0A381XFV1</accession>
<evidence type="ECO:0008006" key="6">
    <source>
        <dbReference type="Google" id="ProtNLM"/>
    </source>
</evidence>
<dbReference type="GO" id="GO:0016903">
    <property type="term" value="F:oxidoreductase activity, acting on the aldehyde or oxo group of donors"/>
    <property type="evidence" value="ECO:0007669"/>
    <property type="project" value="InterPro"/>
</dbReference>
<dbReference type="EMBL" id="UINC01015031">
    <property type="protein sequence ID" value="SVA63625.1"/>
    <property type="molecule type" value="Genomic_DNA"/>
</dbReference>
<dbReference type="AlphaFoldDB" id="A0A381XFV1"/>
<dbReference type="SUPFAM" id="SSF52518">
    <property type="entry name" value="Thiamin diphosphate-binding fold (THDP-binding)"/>
    <property type="match status" value="1"/>
</dbReference>
<dbReference type="SUPFAM" id="SSF53323">
    <property type="entry name" value="Pyruvate-ferredoxin oxidoreductase, PFOR, domain III"/>
    <property type="match status" value="1"/>
</dbReference>
<dbReference type="Pfam" id="PF17147">
    <property type="entry name" value="PFOR_II"/>
    <property type="match status" value="1"/>
</dbReference>
<dbReference type="SUPFAM" id="SSF52922">
    <property type="entry name" value="TK C-terminal domain-like"/>
    <property type="match status" value="1"/>
</dbReference>
<feature type="domain" description="Pyruvate:ferredoxin oxidoreductase core" evidence="4">
    <location>
        <begin position="254"/>
        <end position="367"/>
    </location>
</feature>
<dbReference type="InterPro" id="IPR029061">
    <property type="entry name" value="THDP-binding"/>
</dbReference>
<evidence type="ECO:0000259" key="3">
    <source>
        <dbReference type="Pfam" id="PF01855"/>
    </source>
</evidence>
<dbReference type="InterPro" id="IPR019752">
    <property type="entry name" value="Pyrv/ketoisovalerate_OxRed_cat"/>
</dbReference>
<dbReference type="CDD" id="cd07034">
    <property type="entry name" value="TPP_PYR_PFOR_IOR-alpha_like"/>
    <property type="match status" value="1"/>
</dbReference>
<reference evidence="5" key="1">
    <citation type="submission" date="2018-05" db="EMBL/GenBank/DDBJ databases">
        <authorList>
            <person name="Lanie J.A."/>
            <person name="Ng W.-L."/>
            <person name="Kazmierczak K.M."/>
            <person name="Andrzejewski T.M."/>
            <person name="Davidsen T.M."/>
            <person name="Wayne K.J."/>
            <person name="Tettelin H."/>
            <person name="Glass J.I."/>
            <person name="Rusch D."/>
            <person name="Podicherti R."/>
            <person name="Tsui H.-C.T."/>
            <person name="Winkler M.E."/>
        </authorList>
    </citation>
    <scope>NUCLEOTIDE SEQUENCE</scope>
</reference>
<dbReference type="Pfam" id="PF01855">
    <property type="entry name" value="POR_N"/>
    <property type="match status" value="1"/>
</dbReference>
<dbReference type="InterPro" id="IPR009014">
    <property type="entry name" value="Transketo_C/PFOR_II"/>
</dbReference>
<dbReference type="FunFam" id="3.40.50.970:FF:000012">
    <property type="entry name" value="Pyruvate:ferredoxin (Flavodoxin) oxidoreductase"/>
    <property type="match status" value="1"/>
</dbReference>
<dbReference type="InterPro" id="IPR050722">
    <property type="entry name" value="Pyruvate:ferred/Flavod_OxRd"/>
</dbReference>
<dbReference type="InterPro" id="IPR002869">
    <property type="entry name" value="Pyrv_flavodox_OxRed_cen"/>
</dbReference>
<evidence type="ECO:0000256" key="1">
    <source>
        <dbReference type="ARBA" id="ARBA00023002"/>
    </source>
</evidence>
<feature type="domain" description="Pyruvate flavodoxin/ferredoxin oxidoreductase pyrimidine binding" evidence="3">
    <location>
        <begin position="12"/>
        <end position="229"/>
    </location>
</feature>
<feature type="domain" description="Pyruvate/ketoisovalerate oxidoreductase catalytic" evidence="2">
    <location>
        <begin position="414"/>
        <end position="608"/>
    </location>
</feature>
<keyword evidence="1" id="KW-0560">Oxidoreductase</keyword>
<protein>
    <recommendedName>
        <fullName evidence="6">Pyruvate flavodoxin/ferredoxin oxidoreductase pyrimidine binding domain-containing protein</fullName>
    </recommendedName>
</protein>
<dbReference type="PANTHER" id="PTHR32154:SF0">
    <property type="entry name" value="PYRUVATE-FLAVODOXIN OXIDOREDUCTASE-RELATED"/>
    <property type="match status" value="1"/>
</dbReference>
<dbReference type="PANTHER" id="PTHR32154">
    <property type="entry name" value="PYRUVATE-FLAVODOXIN OXIDOREDUCTASE-RELATED"/>
    <property type="match status" value="1"/>
</dbReference>
<gene>
    <name evidence="5" type="ORF">METZ01_LOCUS116479</name>
</gene>
<name>A0A381XFV1_9ZZZZ</name>
<evidence type="ECO:0000259" key="2">
    <source>
        <dbReference type="Pfam" id="PF01558"/>
    </source>
</evidence>
<dbReference type="InterPro" id="IPR033412">
    <property type="entry name" value="PFOR_II"/>
</dbReference>
<dbReference type="Gene3D" id="3.40.50.970">
    <property type="match status" value="1"/>
</dbReference>
<sequence>VVWVETHITQGACAYPITSSTTMGSGYQAVLANGGTNIWGEKMAFIEPESEHSSASACEGFAVAGGRVTNFTSGQGLVLMKEVLYTISGKRLPVVFHIGARALTSHSLNVHAGHDDVMAVSDCGWGMLFGRNAQEGGDLALISRRVAEDTNTPFFNIMDGFLTTHTIENVLLPEAEMMEEFVGRPQEKLVNMMDPYHPIMSGVVQNQDSYMKGKIAQRAYTDKVEQGLVSAMEEFYKLTGREYGLISKYTMDDAEYAIIGMGSMIETAEVAVDYLRKEKHIKVGIVHVTSFRPFPGKQIADAVKNAKGVSVLERMDNPLAESNPLTLEVKAAFTDLLQKNKSKNINMPKIYSGSAGLGSRDVRPDDIVAVVENMINDKKNYFAIGIDHDLGLPTKESIDIRPEGTFSMRGHSIGGYGSVTTNKVIATIVADLFDMYVQAYPKYGSEKKGLPTTYYLTASPSHVKTHNELEFVEFVPLNDINAFNLANPLKGLQPRGMLFVQTKKTIHSDIWSDIPQWAQKIILNKKIKILALDTVKIAKEISSKTDLIQRMQGIVLLGIFLKATPFLNRSGISEKELMNSVEKSLQKYFGKRGKQVVKDNLNCVKRGFKEVFEVSQPREEVAVA</sequence>
<evidence type="ECO:0000313" key="5">
    <source>
        <dbReference type="EMBL" id="SVA63625.1"/>
    </source>
</evidence>
<dbReference type="Pfam" id="PF01558">
    <property type="entry name" value="POR"/>
    <property type="match status" value="1"/>
</dbReference>
<dbReference type="Gene3D" id="3.40.50.920">
    <property type="match status" value="1"/>
</dbReference>
<evidence type="ECO:0000259" key="4">
    <source>
        <dbReference type="Pfam" id="PF17147"/>
    </source>
</evidence>
<organism evidence="5">
    <name type="scientific">marine metagenome</name>
    <dbReference type="NCBI Taxonomy" id="408172"/>
    <lineage>
        <taxon>unclassified sequences</taxon>
        <taxon>metagenomes</taxon>
        <taxon>ecological metagenomes</taxon>
    </lineage>
</organism>
<dbReference type="GO" id="GO:0006979">
    <property type="term" value="P:response to oxidative stress"/>
    <property type="evidence" value="ECO:0007669"/>
    <property type="project" value="TreeGrafter"/>
</dbReference>
<proteinExistence type="predicted"/>